<protein>
    <submittedName>
        <fullName evidence="1">Uncharacterized protein</fullName>
    </submittedName>
</protein>
<organism evidence="1">
    <name type="scientific">Rhizophagus irregularis (strain DAOM 181602 / DAOM 197198 / MUCL 43194)</name>
    <name type="common">Arbuscular mycorrhizal fungus</name>
    <name type="synonym">Glomus intraradices</name>
    <dbReference type="NCBI Taxonomy" id="747089"/>
    <lineage>
        <taxon>Eukaryota</taxon>
        <taxon>Fungi</taxon>
        <taxon>Fungi incertae sedis</taxon>
        <taxon>Mucoromycota</taxon>
        <taxon>Glomeromycotina</taxon>
        <taxon>Glomeromycetes</taxon>
        <taxon>Glomerales</taxon>
        <taxon>Glomeraceae</taxon>
        <taxon>Rhizophagus</taxon>
    </lineage>
</organism>
<dbReference type="EMBL" id="KI288197">
    <property type="protein sequence ID" value="ESA09343.1"/>
    <property type="molecule type" value="Genomic_DNA"/>
</dbReference>
<gene>
    <name evidence="1" type="ORF">GLOINDRAFT_97852</name>
</gene>
<reference evidence="1" key="1">
    <citation type="submission" date="2013-07" db="EMBL/GenBank/DDBJ databases">
        <title>The genome of an arbuscular mycorrhizal fungus provides insights into the evolution of the oldest plant symbiosis.</title>
        <authorList>
            <consortium name="DOE Joint Genome Institute"/>
            <person name="Tisserant E."/>
            <person name="Malbreil M."/>
            <person name="Kuo A."/>
            <person name="Kohler A."/>
            <person name="Symeonidi A."/>
            <person name="Balestrini R."/>
            <person name="Charron P."/>
            <person name="Duensing N."/>
            <person name="Frei-dit-Frey N."/>
            <person name="Gianinazzi-Pearson V."/>
            <person name="Gilbert B."/>
            <person name="Handa Y."/>
            <person name="Hijri M."/>
            <person name="Kaul R."/>
            <person name="Kawaguchi M."/>
            <person name="Krajinski F."/>
            <person name="Lammers P."/>
            <person name="Lapierre D."/>
            <person name="Masclaux F.G."/>
            <person name="Murat C."/>
            <person name="Morin E."/>
            <person name="Ndikumana S."/>
            <person name="Pagni M."/>
            <person name="Petitpierre D."/>
            <person name="Requena N."/>
            <person name="Rosikiewicz P."/>
            <person name="Riley R."/>
            <person name="Saito K."/>
            <person name="San Clemente H."/>
            <person name="Shapiro H."/>
            <person name="van Tuinen D."/>
            <person name="Becard G."/>
            <person name="Bonfante P."/>
            <person name="Paszkowski U."/>
            <person name="Shachar-Hill Y."/>
            <person name="Young J.P."/>
            <person name="Sanders I.R."/>
            <person name="Henrissat B."/>
            <person name="Rensing S.A."/>
            <person name="Grigoriev I.V."/>
            <person name="Corradi N."/>
            <person name="Roux C."/>
            <person name="Martin F."/>
        </authorList>
    </citation>
    <scope>NUCLEOTIDE SEQUENCE</scope>
    <source>
        <strain evidence="1">DAOM 197198</strain>
    </source>
</reference>
<dbReference type="AlphaFoldDB" id="U9TSN6"/>
<dbReference type="HOGENOM" id="CLU_2122356_0_0_1"/>
<accession>U9TSN6</accession>
<sequence>MSKSKFPLVDHDRNSIVAFDLDWKHRKRLLMFPFSTICRFWDWILKMVLRNFGLRGLRKCSMLQYSKRNVFNVSLILKRFSRFRLDTRNWELKFLCEIYLIFVFFSFEGFDREH</sequence>
<evidence type="ECO:0000313" key="1">
    <source>
        <dbReference type="EMBL" id="ESA09343.1"/>
    </source>
</evidence>
<name>U9TSN6_RHIID</name>
<proteinExistence type="predicted"/>